<organism evidence="2 3">
    <name type="scientific">Phytophthora cactorum</name>
    <dbReference type="NCBI Taxonomy" id="29920"/>
    <lineage>
        <taxon>Eukaryota</taxon>
        <taxon>Sar</taxon>
        <taxon>Stramenopiles</taxon>
        <taxon>Oomycota</taxon>
        <taxon>Peronosporomycetes</taxon>
        <taxon>Peronosporales</taxon>
        <taxon>Peronosporaceae</taxon>
        <taxon>Phytophthora</taxon>
    </lineage>
</organism>
<proteinExistence type="predicted"/>
<protein>
    <submittedName>
        <fullName evidence="2">Uncharacterized protein</fullName>
    </submittedName>
</protein>
<dbReference type="EMBL" id="RCMK01000563">
    <property type="protein sequence ID" value="KAG2921633.1"/>
    <property type="molecule type" value="Genomic_DNA"/>
</dbReference>
<dbReference type="Proteomes" id="UP000736787">
    <property type="component" value="Unassembled WGS sequence"/>
</dbReference>
<evidence type="ECO:0000313" key="3">
    <source>
        <dbReference type="Proteomes" id="UP000736787"/>
    </source>
</evidence>
<comment type="caution">
    <text evidence="2">The sequence shown here is derived from an EMBL/GenBank/DDBJ whole genome shotgun (WGS) entry which is preliminary data.</text>
</comment>
<reference evidence="2" key="1">
    <citation type="submission" date="2018-10" db="EMBL/GenBank/DDBJ databases">
        <title>Effector identification in a new, highly contiguous assembly of the strawberry crown rot pathogen Phytophthora cactorum.</title>
        <authorList>
            <person name="Armitage A.D."/>
            <person name="Nellist C.F."/>
            <person name="Bates H."/>
            <person name="Vickerstaff R.J."/>
            <person name="Harrison R.J."/>
        </authorList>
    </citation>
    <scope>NUCLEOTIDE SEQUENCE</scope>
    <source>
        <strain evidence="2">4040</strain>
    </source>
</reference>
<gene>
    <name evidence="2" type="ORF">PC117_g16166</name>
</gene>
<feature type="region of interest" description="Disordered" evidence="1">
    <location>
        <begin position="97"/>
        <end position="133"/>
    </location>
</feature>
<evidence type="ECO:0000313" key="2">
    <source>
        <dbReference type="EMBL" id="KAG2921633.1"/>
    </source>
</evidence>
<sequence length="154" mass="16651">MGIAFLLEHTKKTGDLADSILALKTLIETLDIATKEAQKPQIGEEANSFQTLKDRWSSVTLKQRAGVAPLLCKSREIGLIYANAGDKNAKTSVLYNIGSESKSGDSGDADDDESKSEDESMADSSDDFSPSSKIMQDDFNAFLYDGSEAKKEST</sequence>
<accession>A0A8T1CHT6</accession>
<feature type="compositionally biased region" description="Acidic residues" evidence="1">
    <location>
        <begin position="107"/>
        <end position="126"/>
    </location>
</feature>
<name>A0A8T1CHT6_9STRA</name>
<dbReference type="VEuPathDB" id="FungiDB:PC110_g1254"/>
<dbReference type="AlphaFoldDB" id="A0A8T1CHT6"/>
<evidence type="ECO:0000256" key="1">
    <source>
        <dbReference type="SAM" id="MobiDB-lite"/>
    </source>
</evidence>